<dbReference type="SUPFAM" id="SSF46966">
    <property type="entry name" value="Spectrin repeat"/>
    <property type="match status" value="3"/>
</dbReference>
<evidence type="ECO:0000313" key="3">
    <source>
        <dbReference type="Proteomes" id="UP000053660"/>
    </source>
</evidence>
<sequence length="446" mass="51500">MAEQQAAGTRLQYYCEKKDAIPIKNGLVSLKHRFEKVSSRTAERTKQLNAALDESRVWINGVTDILTWLEEIENRIPDAQLSTSNVDKLKQLVDRVKTVQTDLTSRQPDFDITYKRGRSLMDRAPRHEIKKIQERNENLKKRWNAVQERTNQTRLAAEQALLDSSAFDEAILELESWIDEELNKNLTGDSRVLGDIDTVKALLEEHKKRETERLSKRKGLDTVLSKATKLASNDGDENSHIRAVCSRVSEKWNLLEEQASKRATALEGAKTLAKDFDEKVHEILDWLVEIEGKLAVSTSDYAVALSRVEDIKTELHNNRDKRDSCLDAGRHIQANCHPKAEQPMKHWVRVIENRWKEVEERACEREFSLLEQQQQEKEREEALFELLEFVAQKREELNKMLAKALPQDLDSVDNFLLNVNEYTKNGCISCSRWAKLNLNRRSSIVS</sequence>
<dbReference type="Gene3D" id="1.20.58.60">
    <property type="match status" value="2"/>
</dbReference>
<dbReference type="CDD" id="cd00176">
    <property type="entry name" value="SPEC"/>
    <property type="match status" value="2"/>
</dbReference>
<keyword evidence="1" id="KW-0677">Repeat</keyword>
<dbReference type="InterPro" id="IPR018159">
    <property type="entry name" value="Spectrin/alpha-actinin"/>
</dbReference>
<dbReference type="PANTHER" id="PTHR11915">
    <property type="entry name" value="SPECTRIN/FILAMIN RELATED CYTOSKELETAL PROTEIN"/>
    <property type="match status" value="1"/>
</dbReference>
<dbReference type="Pfam" id="PF00435">
    <property type="entry name" value="Spectrin"/>
    <property type="match status" value="3"/>
</dbReference>
<reference evidence="2 3" key="1">
    <citation type="submission" date="2014-03" db="EMBL/GenBank/DDBJ databases">
        <title>Draft genome of the hookworm Oesophagostomum dentatum.</title>
        <authorList>
            <person name="Mitreva M."/>
        </authorList>
    </citation>
    <scope>NUCLEOTIDE SEQUENCE [LARGE SCALE GENOMIC DNA]</scope>
    <source>
        <strain evidence="2 3">OD-Hann</strain>
    </source>
</reference>
<organism evidence="2 3">
    <name type="scientific">Oesophagostomum dentatum</name>
    <name type="common">Nodular worm</name>
    <dbReference type="NCBI Taxonomy" id="61180"/>
    <lineage>
        <taxon>Eukaryota</taxon>
        <taxon>Metazoa</taxon>
        <taxon>Ecdysozoa</taxon>
        <taxon>Nematoda</taxon>
        <taxon>Chromadorea</taxon>
        <taxon>Rhabditida</taxon>
        <taxon>Rhabditina</taxon>
        <taxon>Rhabditomorpha</taxon>
        <taxon>Strongyloidea</taxon>
        <taxon>Strongylidae</taxon>
        <taxon>Oesophagostomum</taxon>
    </lineage>
</organism>
<protein>
    <submittedName>
        <fullName evidence="2">Spectrin repeat-containing domain protein</fullName>
    </submittedName>
</protein>
<name>A0A0B1TQF7_OESDE</name>
<dbReference type="OrthoDB" id="5863022at2759"/>
<dbReference type="InterPro" id="IPR002017">
    <property type="entry name" value="Spectrin_repeat"/>
</dbReference>
<dbReference type="EMBL" id="KN549427">
    <property type="protein sequence ID" value="KHJ97610.1"/>
    <property type="molecule type" value="Genomic_DNA"/>
</dbReference>
<keyword evidence="3" id="KW-1185">Reference proteome</keyword>
<gene>
    <name evidence="2" type="ORF">OESDEN_02408</name>
</gene>
<dbReference type="AlphaFoldDB" id="A0A0B1TQF7"/>
<evidence type="ECO:0000313" key="2">
    <source>
        <dbReference type="EMBL" id="KHJ97610.1"/>
    </source>
</evidence>
<dbReference type="SMART" id="SM00150">
    <property type="entry name" value="SPEC"/>
    <property type="match status" value="3"/>
</dbReference>
<accession>A0A0B1TQF7</accession>
<evidence type="ECO:0000256" key="1">
    <source>
        <dbReference type="ARBA" id="ARBA00022737"/>
    </source>
</evidence>
<proteinExistence type="predicted"/>
<dbReference type="Proteomes" id="UP000053660">
    <property type="component" value="Unassembled WGS sequence"/>
</dbReference>